<keyword evidence="3" id="KW-0337">GPI-anchor biosynthesis</keyword>
<dbReference type="RefSeq" id="XP_069233868.1">
    <property type="nucleotide sequence ID" value="XM_069369171.1"/>
</dbReference>
<keyword evidence="12" id="KW-0732">Signal</keyword>
<evidence type="ECO:0000313" key="14">
    <source>
        <dbReference type="Proteomes" id="UP000803884"/>
    </source>
</evidence>
<dbReference type="EMBL" id="JAAQHG020000002">
    <property type="protein sequence ID" value="KAL1590763.1"/>
    <property type="molecule type" value="Genomic_DNA"/>
</dbReference>
<keyword evidence="5" id="KW-0808">Transferase</keyword>
<dbReference type="Pfam" id="PF03901">
    <property type="entry name" value="Glyco_transf_22"/>
    <property type="match status" value="1"/>
</dbReference>
<comment type="caution">
    <text evidence="13">The sequence shown here is derived from an EMBL/GenBank/DDBJ whole genome shotgun (WGS) entry which is preliminary data.</text>
</comment>
<dbReference type="GO" id="GO:0000026">
    <property type="term" value="F:alpha-1,2-mannosyltransferase activity"/>
    <property type="evidence" value="ECO:0007669"/>
    <property type="project" value="TreeGrafter"/>
</dbReference>
<feature type="transmembrane region" description="Helical" evidence="11">
    <location>
        <begin position="131"/>
        <end position="157"/>
    </location>
</feature>
<keyword evidence="8 11" id="KW-1133">Transmembrane helix</keyword>
<evidence type="ECO:0000256" key="9">
    <source>
        <dbReference type="ARBA" id="ARBA00023136"/>
    </source>
</evidence>
<feature type="transmembrane region" description="Helical" evidence="11">
    <location>
        <begin position="169"/>
        <end position="189"/>
    </location>
</feature>
<comment type="pathway">
    <text evidence="2">Glycolipid biosynthesis; glycosylphosphatidylinositol-anchor biosynthesis.</text>
</comment>
<dbReference type="PANTHER" id="PTHR22760:SF3">
    <property type="entry name" value="GPI MANNOSYLTRANSFERASE 4"/>
    <property type="match status" value="1"/>
</dbReference>
<evidence type="ECO:0000256" key="5">
    <source>
        <dbReference type="ARBA" id="ARBA00022679"/>
    </source>
</evidence>
<evidence type="ECO:0000256" key="12">
    <source>
        <dbReference type="SAM" id="SignalP"/>
    </source>
</evidence>
<feature type="transmembrane region" description="Helical" evidence="11">
    <location>
        <begin position="209"/>
        <end position="228"/>
    </location>
</feature>
<evidence type="ECO:0000256" key="1">
    <source>
        <dbReference type="ARBA" id="ARBA00004477"/>
    </source>
</evidence>
<feature type="transmembrane region" description="Helical" evidence="11">
    <location>
        <begin position="60"/>
        <end position="77"/>
    </location>
</feature>
<feature type="transmembrane region" description="Helical" evidence="11">
    <location>
        <begin position="89"/>
        <end position="111"/>
    </location>
</feature>
<comment type="subcellular location">
    <subcellularLocation>
        <location evidence="1 11">Endoplasmic reticulum membrane</location>
        <topology evidence="1 11">Multi-pass membrane protein</topology>
    </subcellularLocation>
</comment>
<dbReference type="PANTHER" id="PTHR22760">
    <property type="entry name" value="GLYCOSYLTRANSFERASE"/>
    <property type="match status" value="1"/>
</dbReference>
<comment type="similarity">
    <text evidence="10">Belongs to the glycosyltransferase 22 family. PIGZ subfamily.</text>
</comment>
<sequence length="506" mass="57364">MWRRIYLALVVVRLYFALSPSYIHPDEHFQGPEVIAGAVYGWPTYKTWEFTSAEPIRSVFPLWLVYGIPLTILKWLWEGFGYGMVPPAVAFYTLRAMMFLLSFVLQDWAIHELISAPRDRRMAITLIASSYVTWTFQTHTFSNSIETLVVLWCLVLINRIRDDREHVQIGACLALAFLGVLGVFNRITFPAFLIVPACQLIPDLLRQPYRILILLAAGVTFVSYAVIIDTGFHTQSQWPIHIRDLPDIAIFTPYNNLMYNMDPANLASHGLHPYYQHFVANLPQLLGPAIILLPFTSAFNSLFWTGITGIVCLSAFQHQEARFLLPAVPLLLGSLRMPKRFARVWAATWILFNVLAGIVFGTYHQGGIVPMQGFLAKREDVGQVFWWKTYSPPRWLLNGRNADVDTIDLMGLPGEEMIARLKSDSVCVGAGNSTVLVAPASATFLDPYTVPRFAGEVPEFSLKEVWRYRQHVGLDDLNFGDDGVWPTLERVIGRRGLVAWEVRRAC</sequence>
<evidence type="ECO:0000256" key="3">
    <source>
        <dbReference type="ARBA" id="ARBA00022502"/>
    </source>
</evidence>
<evidence type="ECO:0000256" key="11">
    <source>
        <dbReference type="RuleBase" id="RU363075"/>
    </source>
</evidence>
<dbReference type="InterPro" id="IPR005599">
    <property type="entry name" value="GPI_mannosylTrfase"/>
</dbReference>
<gene>
    <name evidence="13" type="ORF">WHR41_00565</name>
</gene>
<keyword evidence="4 11" id="KW-0328">Glycosyltransferase</keyword>
<accession>A0AB34L5S2</accession>
<keyword evidence="7 11" id="KW-0256">Endoplasmic reticulum</keyword>
<evidence type="ECO:0000256" key="10">
    <source>
        <dbReference type="ARBA" id="ARBA00038466"/>
    </source>
</evidence>
<dbReference type="EC" id="2.4.1.-" evidence="11"/>
<dbReference type="GO" id="GO:0005789">
    <property type="term" value="C:endoplasmic reticulum membrane"/>
    <property type="evidence" value="ECO:0007669"/>
    <property type="project" value="UniProtKB-SubCell"/>
</dbReference>
<feature type="signal peptide" evidence="12">
    <location>
        <begin position="1"/>
        <end position="17"/>
    </location>
</feature>
<keyword evidence="9 11" id="KW-0472">Membrane</keyword>
<name>A0AB34L5S2_9PEZI</name>
<organism evidence="13 14">
    <name type="scientific">Cladosporium halotolerans</name>
    <dbReference type="NCBI Taxonomy" id="1052096"/>
    <lineage>
        <taxon>Eukaryota</taxon>
        <taxon>Fungi</taxon>
        <taxon>Dikarya</taxon>
        <taxon>Ascomycota</taxon>
        <taxon>Pezizomycotina</taxon>
        <taxon>Dothideomycetes</taxon>
        <taxon>Dothideomycetidae</taxon>
        <taxon>Cladosporiales</taxon>
        <taxon>Cladosporiaceae</taxon>
        <taxon>Cladosporium</taxon>
    </lineage>
</organism>
<evidence type="ECO:0000256" key="2">
    <source>
        <dbReference type="ARBA" id="ARBA00004687"/>
    </source>
</evidence>
<feature type="chain" id="PRO_5044306216" description="Mannosyltransferase" evidence="12">
    <location>
        <begin position="18"/>
        <end position="506"/>
    </location>
</feature>
<protein>
    <recommendedName>
        <fullName evidence="11">Mannosyltransferase</fullName>
        <ecNumber evidence="11">2.4.1.-</ecNumber>
    </recommendedName>
</protein>
<proteinExistence type="inferred from homology"/>
<keyword evidence="14" id="KW-1185">Reference proteome</keyword>
<feature type="transmembrane region" description="Helical" evidence="11">
    <location>
        <begin position="344"/>
        <end position="363"/>
    </location>
</feature>
<dbReference type="GO" id="GO:0006506">
    <property type="term" value="P:GPI anchor biosynthetic process"/>
    <property type="evidence" value="ECO:0007669"/>
    <property type="project" value="UniProtKB-KW"/>
</dbReference>
<dbReference type="Proteomes" id="UP000803884">
    <property type="component" value="Unassembled WGS sequence"/>
</dbReference>
<reference evidence="13 14" key="1">
    <citation type="journal article" date="2020" name="Microbiol. Resour. Announc.">
        <title>Draft Genome Sequence of a Cladosporium Species Isolated from the Mesophotic Ascidian Didemnum maculosum.</title>
        <authorList>
            <person name="Gioti A."/>
            <person name="Siaperas R."/>
            <person name="Nikolaivits E."/>
            <person name="Le Goff G."/>
            <person name="Ouazzani J."/>
            <person name="Kotoulas G."/>
            <person name="Topakas E."/>
        </authorList>
    </citation>
    <scope>NUCLEOTIDE SEQUENCE [LARGE SCALE GENOMIC DNA]</scope>
    <source>
        <strain evidence="13 14">TM138-S3</strain>
    </source>
</reference>
<dbReference type="GeneID" id="96002009"/>
<evidence type="ECO:0000256" key="8">
    <source>
        <dbReference type="ARBA" id="ARBA00022989"/>
    </source>
</evidence>
<evidence type="ECO:0000313" key="13">
    <source>
        <dbReference type="EMBL" id="KAL1590763.1"/>
    </source>
</evidence>
<dbReference type="AlphaFoldDB" id="A0AB34L5S2"/>
<keyword evidence="6 11" id="KW-0812">Transmembrane</keyword>
<evidence type="ECO:0000256" key="7">
    <source>
        <dbReference type="ARBA" id="ARBA00022824"/>
    </source>
</evidence>
<evidence type="ECO:0000256" key="6">
    <source>
        <dbReference type="ARBA" id="ARBA00022692"/>
    </source>
</evidence>
<evidence type="ECO:0000256" key="4">
    <source>
        <dbReference type="ARBA" id="ARBA00022676"/>
    </source>
</evidence>